<evidence type="ECO:0000259" key="1">
    <source>
        <dbReference type="Pfam" id="PF01636"/>
    </source>
</evidence>
<protein>
    <submittedName>
        <fullName evidence="2">Serine/threonine protein kinase</fullName>
    </submittedName>
</protein>
<organism evidence="3">
    <name type="scientific">Arthroderma gypseum (strain ATCC MYA-4604 / CBS 118893)</name>
    <name type="common">Microsporum gypseum</name>
    <dbReference type="NCBI Taxonomy" id="535722"/>
    <lineage>
        <taxon>Eukaryota</taxon>
        <taxon>Fungi</taxon>
        <taxon>Dikarya</taxon>
        <taxon>Ascomycota</taxon>
        <taxon>Pezizomycotina</taxon>
        <taxon>Eurotiomycetes</taxon>
        <taxon>Eurotiomycetidae</taxon>
        <taxon>Onygenales</taxon>
        <taxon>Arthrodermataceae</taxon>
        <taxon>Nannizzia</taxon>
    </lineage>
</organism>
<dbReference type="AlphaFoldDB" id="E4UN31"/>
<dbReference type="Pfam" id="PF01636">
    <property type="entry name" value="APH"/>
    <property type="match status" value="1"/>
</dbReference>
<dbReference type="InterPro" id="IPR051678">
    <property type="entry name" value="AGP_Transferase"/>
</dbReference>
<dbReference type="InterPro" id="IPR002575">
    <property type="entry name" value="Aminoglycoside_PTrfase"/>
</dbReference>
<reference evidence="3" key="1">
    <citation type="journal article" date="2012" name="MBio">
        <title>Comparative genome analysis of Trichophyton rubrum and related dermatophytes reveals candidate genes involved in infection.</title>
        <authorList>
            <person name="Martinez D.A."/>
            <person name="Oliver B.G."/>
            <person name="Graeser Y."/>
            <person name="Goldberg J.M."/>
            <person name="Li W."/>
            <person name="Martinez-Rossi N.M."/>
            <person name="Monod M."/>
            <person name="Shelest E."/>
            <person name="Barton R.C."/>
            <person name="Birch E."/>
            <person name="Brakhage A.A."/>
            <person name="Chen Z."/>
            <person name="Gurr S.J."/>
            <person name="Heiman D."/>
            <person name="Heitman J."/>
            <person name="Kosti I."/>
            <person name="Rossi A."/>
            <person name="Saif S."/>
            <person name="Samalova M."/>
            <person name="Saunders C.W."/>
            <person name="Shea T."/>
            <person name="Summerbell R.C."/>
            <person name="Xu J."/>
            <person name="Young S."/>
            <person name="Zeng Q."/>
            <person name="Birren B.W."/>
            <person name="Cuomo C.A."/>
            <person name="White T.C."/>
        </authorList>
    </citation>
    <scope>NUCLEOTIDE SEQUENCE [LARGE SCALE GENOMIC DNA]</scope>
    <source>
        <strain evidence="3">ATCC MYA-4604 / CBS 118893</strain>
    </source>
</reference>
<feature type="domain" description="Aminoglycoside phosphotransferase" evidence="1">
    <location>
        <begin position="91"/>
        <end position="309"/>
    </location>
</feature>
<proteinExistence type="predicted"/>
<dbReference type="EMBL" id="DS989823">
    <property type="protein sequence ID" value="EFR00333.1"/>
    <property type="molecule type" value="Genomic_DNA"/>
</dbReference>
<dbReference type="RefSeq" id="XP_003175815.1">
    <property type="nucleotide sequence ID" value="XM_003175767.1"/>
</dbReference>
<dbReference type="OMA" id="EVWHDRE"/>
<dbReference type="VEuPathDB" id="FungiDB:MGYG_03335"/>
<keyword evidence="3" id="KW-1185">Reference proteome</keyword>
<dbReference type="eggNOG" id="ENOG502S3GD">
    <property type="taxonomic scope" value="Eukaryota"/>
</dbReference>
<dbReference type="GO" id="GO:0004674">
    <property type="term" value="F:protein serine/threonine kinase activity"/>
    <property type="evidence" value="ECO:0007669"/>
    <property type="project" value="UniProtKB-KW"/>
</dbReference>
<dbReference type="Gene3D" id="1.10.510.10">
    <property type="entry name" value="Transferase(Phosphotransferase) domain 1"/>
    <property type="match status" value="1"/>
</dbReference>
<dbReference type="OrthoDB" id="10003767at2759"/>
<dbReference type="InParanoid" id="E4UN31"/>
<keyword evidence="2" id="KW-0723">Serine/threonine-protein kinase</keyword>
<dbReference type="SUPFAM" id="SSF56112">
    <property type="entry name" value="Protein kinase-like (PK-like)"/>
    <property type="match status" value="1"/>
</dbReference>
<keyword evidence="2" id="KW-0808">Transferase</keyword>
<dbReference type="Proteomes" id="UP000002669">
    <property type="component" value="Unassembled WGS sequence"/>
</dbReference>
<sequence length="456" mass="51963">MCLAYVNDDDERSAVFNTVLATVKLQHLPQLAIGIRKERDDALTSTYDCRILPQSLFGSHHILFQLEFNDGVSWLLKVPANGYPNSFDEMSALSLRSEALTMRLLKRETTVPVPEVYHFEDSCDNKLSCPFILMEYVAGLPLYEVWFNQSLTPDDLERHRLQTLRDIAQAMTQLNKYVFSQGGAIHFDQDGEPSHVRSFRKLHIGAMLDALRTNDEYDGANIFVTAGPFTCSKSYFTYMLEKRKPAADEDEYSLGLYKLLQLFIDLALADTDAQQQEKGFVLSHPDFDIQNIIVSEDGRLRGLIDWDGVVTVPRCVGNERYPSWLTRDWDPMKYAYDENATPGPDSPNNYENSPTELNHYREIYQGIMKNVLQDKPAKQITSRSLLLENLAIAADNPVSFHSIVERVFEEAKAKTAKDDDDDDTFYTYEVATAYATGKLSESHRERVLRGFQALLS</sequence>
<dbReference type="STRING" id="535722.E4UN31"/>
<gene>
    <name evidence="2" type="ORF">MGYG_03335</name>
</gene>
<dbReference type="Gene3D" id="3.30.200.20">
    <property type="entry name" value="Phosphorylase Kinase, domain 1"/>
    <property type="match status" value="1"/>
</dbReference>
<name>E4UN31_ARTGP</name>
<dbReference type="InterPro" id="IPR011009">
    <property type="entry name" value="Kinase-like_dom_sf"/>
</dbReference>
<dbReference type="PANTHER" id="PTHR21310:SF51">
    <property type="entry name" value="AMINOGLYCOSIDE PHOSPHOTRANSFERASE DOMAIN-CONTAINING PROTEIN"/>
    <property type="match status" value="1"/>
</dbReference>
<dbReference type="HOGENOM" id="CLU_027206_0_0_1"/>
<keyword evidence="2" id="KW-0418">Kinase</keyword>
<dbReference type="PANTHER" id="PTHR21310">
    <property type="entry name" value="AMINOGLYCOSIDE PHOSPHOTRANSFERASE-RELATED-RELATED"/>
    <property type="match status" value="1"/>
</dbReference>
<evidence type="ECO:0000313" key="2">
    <source>
        <dbReference type="EMBL" id="EFR00333.1"/>
    </source>
</evidence>
<evidence type="ECO:0000313" key="3">
    <source>
        <dbReference type="Proteomes" id="UP000002669"/>
    </source>
</evidence>
<dbReference type="GeneID" id="10031125"/>
<accession>E4UN31</accession>